<sequence>MEHNIKDKIMKKLNHNIYKCLVLMAIILVQSCKEESLENFASKKGISASVSVKGLSGQIKKDAENVRIPIEVQLSASATQAFDAHIMLDENTVVNAISNNLLPNTLAFPVGSIVIPQTVTIPFGSTSVIFEAVVSVAALEKFYFSSKKLAFAVKLTEVAKGNSIDEKKNVGIVSIDPLAIIAAHEMHTISITNGGGSKLDVSGRNNYAPSVASIGIPLGVTLSGVASLSFKVNVAINNDTVAVLKSKGLLPLNAVVMQAGEFELPAQVVVDQTANTGKLEVTILSQTLLKYRNDKIALVVQLTGSSRHIVHPVNRTVILLIDPASIIIANSYAAWFPTGNKLQFYSLYKKFNS</sequence>
<keyword evidence="2" id="KW-1185">Reference proteome</keyword>
<dbReference type="Proteomes" id="UP000192678">
    <property type="component" value="Unassembled WGS sequence"/>
</dbReference>
<evidence type="ECO:0000313" key="2">
    <source>
        <dbReference type="Proteomes" id="UP000192678"/>
    </source>
</evidence>
<gene>
    <name evidence="1" type="ORF">SAMN04488101_104174</name>
</gene>
<evidence type="ECO:0008006" key="3">
    <source>
        <dbReference type="Google" id="ProtNLM"/>
    </source>
</evidence>
<dbReference type="EMBL" id="FWYB01000004">
    <property type="protein sequence ID" value="SMC87286.1"/>
    <property type="molecule type" value="Genomic_DNA"/>
</dbReference>
<dbReference type="AlphaFoldDB" id="A0A1W2CQN4"/>
<name>A0A1W2CQN4_9SPHI</name>
<evidence type="ECO:0000313" key="1">
    <source>
        <dbReference type="EMBL" id="SMC87286.1"/>
    </source>
</evidence>
<dbReference type="STRING" id="475255.SAMN04488101_104174"/>
<accession>A0A1W2CQN4</accession>
<dbReference type="PROSITE" id="PS51257">
    <property type="entry name" value="PROKAR_LIPOPROTEIN"/>
    <property type="match status" value="1"/>
</dbReference>
<protein>
    <recommendedName>
        <fullName evidence="3">DUF1735 domain-containing protein</fullName>
    </recommendedName>
</protein>
<proteinExistence type="predicted"/>
<reference evidence="1 2" key="1">
    <citation type="submission" date="2017-04" db="EMBL/GenBank/DDBJ databases">
        <authorList>
            <person name="Afonso C.L."/>
            <person name="Miller P.J."/>
            <person name="Scott M.A."/>
            <person name="Spackman E."/>
            <person name="Goraichik I."/>
            <person name="Dimitrov K.M."/>
            <person name="Suarez D.L."/>
            <person name="Swayne D.E."/>
        </authorList>
    </citation>
    <scope>NUCLEOTIDE SEQUENCE [LARGE SCALE GENOMIC DNA]</scope>
    <source>
        <strain evidence="1 2">DSM 19625</strain>
    </source>
</reference>
<organism evidence="1 2">
    <name type="scientific">Pedobacter nyackensis</name>
    <dbReference type="NCBI Taxonomy" id="475255"/>
    <lineage>
        <taxon>Bacteria</taxon>
        <taxon>Pseudomonadati</taxon>
        <taxon>Bacteroidota</taxon>
        <taxon>Sphingobacteriia</taxon>
        <taxon>Sphingobacteriales</taxon>
        <taxon>Sphingobacteriaceae</taxon>
        <taxon>Pedobacter</taxon>
    </lineage>
</organism>